<dbReference type="Gene3D" id="3.30.420.10">
    <property type="entry name" value="Ribonuclease H-like superfamily/Ribonuclease H"/>
    <property type="match status" value="1"/>
</dbReference>
<dbReference type="InterPro" id="IPR038717">
    <property type="entry name" value="Tc1-like_DDE_dom"/>
</dbReference>
<dbReference type="GO" id="GO:0003676">
    <property type="term" value="F:nucleic acid binding"/>
    <property type="evidence" value="ECO:0007669"/>
    <property type="project" value="InterPro"/>
</dbReference>
<feature type="non-terminal residue" evidence="2">
    <location>
        <position position="179"/>
    </location>
</feature>
<evidence type="ECO:0000259" key="1">
    <source>
        <dbReference type="Pfam" id="PF13358"/>
    </source>
</evidence>
<dbReference type="InterPro" id="IPR036397">
    <property type="entry name" value="RNaseH_sf"/>
</dbReference>
<evidence type="ECO:0000313" key="2">
    <source>
        <dbReference type="EMBL" id="MBA0087486.1"/>
    </source>
</evidence>
<name>A0A7V8NU93_9BACT</name>
<organism evidence="2 3">
    <name type="scientific">Candidatus Acidiferrum panamense</name>
    <dbReference type="NCBI Taxonomy" id="2741543"/>
    <lineage>
        <taxon>Bacteria</taxon>
        <taxon>Pseudomonadati</taxon>
        <taxon>Acidobacteriota</taxon>
        <taxon>Terriglobia</taxon>
        <taxon>Candidatus Acidiferrales</taxon>
        <taxon>Candidatus Acidiferrum</taxon>
    </lineage>
</organism>
<dbReference type="Pfam" id="PF13358">
    <property type="entry name" value="DDE_3"/>
    <property type="match status" value="1"/>
</dbReference>
<dbReference type="InterPro" id="IPR047655">
    <property type="entry name" value="Transpos_IS630-like"/>
</dbReference>
<gene>
    <name evidence="2" type="ORF">HRJ53_21075</name>
</gene>
<keyword evidence="3" id="KW-1185">Reference proteome</keyword>
<accession>A0A7V8NU93</accession>
<comment type="caution">
    <text evidence="2">The sequence shown here is derived from an EMBL/GenBank/DDBJ whole genome shotgun (WGS) entry which is preliminary data.</text>
</comment>
<sequence length="179" mass="20632">MKRARRIAARRGCSLRVMFADEARFGRMNRPRPCWAPIGTRPQVASQLVREYVYLYGAVSPKDGTCVYLIMPAPDTECFQIFLKTLAKKYRRQLILLFVDGAGNHHSGELEVPNNIILHLLPPYSPELNPQENLWDEIREKTFKNYALKSMDDVYDKLEEAALYIERNPAIVKSITSFP</sequence>
<dbReference type="NCBIfam" id="NF033545">
    <property type="entry name" value="transpos_IS630"/>
    <property type="match status" value="1"/>
</dbReference>
<reference evidence="2" key="1">
    <citation type="submission" date="2020-06" db="EMBL/GenBank/DDBJ databases">
        <title>Legume-microbial interactions unlock mineral nutrients during tropical forest succession.</title>
        <authorList>
            <person name="Epihov D.Z."/>
        </authorList>
    </citation>
    <scope>NUCLEOTIDE SEQUENCE [LARGE SCALE GENOMIC DNA]</scope>
    <source>
        <strain evidence="2">Pan2503</strain>
    </source>
</reference>
<dbReference type="EMBL" id="JACDQQ010002028">
    <property type="protein sequence ID" value="MBA0087486.1"/>
    <property type="molecule type" value="Genomic_DNA"/>
</dbReference>
<dbReference type="Proteomes" id="UP000567293">
    <property type="component" value="Unassembled WGS sequence"/>
</dbReference>
<feature type="domain" description="Tc1-like transposase DDE" evidence="1">
    <location>
        <begin position="16"/>
        <end position="153"/>
    </location>
</feature>
<dbReference type="AlphaFoldDB" id="A0A7V8NU93"/>
<protein>
    <submittedName>
        <fullName evidence="2">IS630 family transposase</fullName>
    </submittedName>
</protein>
<evidence type="ECO:0000313" key="3">
    <source>
        <dbReference type="Proteomes" id="UP000567293"/>
    </source>
</evidence>
<proteinExistence type="predicted"/>